<keyword evidence="3" id="KW-1185">Reference proteome</keyword>
<evidence type="ECO:0000313" key="3">
    <source>
        <dbReference type="Proteomes" id="UP001189429"/>
    </source>
</evidence>
<feature type="region of interest" description="Disordered" evidence="1">
    <location>
        <begin position="1"/>
        <end position="86"/>
    </location>
</feature>
<protein>
    <submittedName>
        <fullName evidence="2">Uncharacterized protein</fullName>
    </submittedName>
</protein>
<comment type="caution">
    <text evidence="2">The sequence shown here is derived from an EMBL/GenBank/DDBJ whole genome shotgun (WGS) entry which is preliminary data.</text>
</comment>
<dbReference type="EMBL" id="CAUYUJ010003896">
    <property type="protein sequence ID" value="CAK0807320.1"/>
    <property type="molecule type" value="Genomic_DNA"/>
</dbReference>
<organism evidence="2 3">
    <name type="scientific">Prorocentrum cordatum</name>
    <dbReference type="NCBI Taxonomy" id="2364126"/>
    <lineage>
        <taxon>Eukaryota</taxon>
        <taxon>Sar</taxon>
        <taxon>Alveolata</taxon>
        <taxon>Dinophyceae</taxon>
        <taxon>Prorocentrales</taxon>
        <taxon>Prorocentraceae</taxon>
        <taxon>Prorocentrum</taxon>
    </lineage>
</organism>
<feature type="compositionally biased region" description="Basic and acidic residues" evidence="1">
    <location>
        <begin position="1"/>
        <end position="10"/>
    </location>
</feature>
<evidence type="ECO:0000256" key="1">
    <source>
        <dbReference type="SAM" id="MobiDB-lite"/>
    </source>
</evidence>
<feature type="non-terminal residue" evidence="2">
    <location>
        <position position="1"/>
    </location>
</feature>
<gene>
    <name evidence="2" type="ORF">PCOR1329_LOCUS13226</name>
</gene>
<accession>A0ABN9QQI2</accession>
<feature type="compositionally biased region" description="Low complexity" evidence="1">
    <location>
        <begin position="64"/>
        <end position="86"/>
    </location>
</feature>
<reference evidence="2" key="1">
    <citation type="submission" date="2023-10" db="EMBL/GenBank/DDBJ databases">
        <authorList>
            <person name="Chen Y."/>
            <person name="Shah S."/>
            <person name="Dougan E. K."/>
            <person name="Thang M."/>
            <person name="Chan C."/>
        </authorList>
    </citation>
    <scope>NUCLEOTIDE SEQUENCE [LARGE SCALE GENOMIC DNA]</scope>
</reference>
<sequence>RRVEAGEGARRQPARHLRHRPRAGRARGPPPQDGRLRRRRRAPAGRVCWPGEAPRPGAARGLEPVARAPGRGPALPARQAAPGSAA</sequence>
<evidence type="ECO:0000313" key="2">
    <source>
        <dbReference type="EMBL" id="CAK0807320.1"/>
    </source>
</evidence>
<proteinExistence type="predicted"/>
<feature type="non-terminal residue" evidence="2">
    <location>
        <position position="86"/>
    </location>
</feature>
<feature type="compositionally biased region" description="Basic residues" evidence="1">
    <location>
        <begin position="12"/>
        <end position="25"/>
    </location>
</feature>
<dbReference type="Proteomes" id="UP001189429">
    <property type="component" value="Unassembled WGS sequence"/>
</dbReference>
<name>A0ABN9QQI2_9DINO</name>